<dbReference type="PIRSF" id="PIRSF001365">
    <property type="entry name" value="DHDPS"/>
    <property type="match status" value="1"/>
</dbReference>
<dbReference type="GO" id="GO:0009089">
    <property type="term" value="P:lysine biosynthetic process via diaminopimelate"/>
    <property type="evidence" value="ECO:0007669"/>
    <property type="project" value="UniProtKB-UniRule"/>
</dbReference>
<dbReference type="Proteomes" id="UP000030302">
    <property type="component" value="Chromosome"/>
</dbReference>
<feature type="active site" description="Proton donor/acceptor" evidence="12 14">
    <location>
        <position position="134"/>
    </location>
</feature>
<dbReference type="UniPathway" id="UPA00034">
    <property type="reaction ID" value="UER00017"/>
</dbReference>
<dbReference type="InterPro" id="IPR002220">
    <property type="entry name" value="DapA-like"/>
</dbReference>
<keyword evidence="17" id="KW-1185">Reference proteome</keyword>
<dbReference type="STRING" id="279058.LT85_1746"/>
<feature type="active site" description="Schiff-base intermediate with substrate" evidence="12 14">
    <location>
        <position position="162"/>
    </location>
</feature>
<dbReference type="SMART" id="SM01130">
    <property type="entry name" value="DHDPS"/>
    <property type="match status" value="1"/>
</dbReference>
<dbReference type="EC" id="4.3.3.7" evidence="4 12"/>
<dbReference type="SUPFAM" id="SSF51569">
    <property type="entry name" value="Aldolase"/>
    <property type="match status" value="1"/>
</dbReference>
<evidence type="ECO:0000256" key="8">
    <source>
        <dbReference type="ARBA" id="ARBA00023154"/>
    </source>
</evidence>
<dbReference type="GO" id="GO:0019877">
    <property type="term" value="P:diaminopimelate biosynthetic process"/>
    <property type="evidence" value="ECO:0007669"/>
    <property type="project" value="UniProtKB-UniRule"/>
</dbReference>
<keyword evidence="10 12" id="KW-0704">Schiff base</keyword>
<feature type="binding site" evidence="12 15">
    <location>
        <position position="202"/>
    </location>
    <ligand>
        <name>pyruvate</name>
        <dbReference type="ChEBI" id="CHEBI:15361"/>
    </ligand>
</feature>
<evidence type="ECO:0000256" key="2">
    <source>
        <dbReference type="ARBA" id="ARBA00005120"/>
    </source>
</evidence>
<dbReference type="NCBIfam" id="TIGR00674">
    <property type="entry name" value="dapA"/>
    <property type="match status" value="1"/>
</dbReference>
<comment type="catalytic activity">
    <reaction evidence="11 12">
        <text>L-aspartate 4-semialdehyde + pyruvate = (2S,4S)-4-hydroxy-2,3,4,5-tetrahydrodipicolinate + H2O + H(+)</text>
        <dbReference type="Rhea" id="RHEA:34171"/>
        <dbReference type="ChEBI" id="CHEBI:15361"/>
        <dbReference type="ChEBI" id="CHEBI:15377"/>
        <dbReference type="ChEBI" id="CHEBI:15378"/>
        <dbReference type="ChEBI" id="CHEBI:67139"/>
        <dbReference type="ChEBI" id="CHEBI:537519"/>
        <dbReference type="EC" id="4.3.3.7"/>
    </reaction>
</comment>
<dbReference type="RefSeq" id="WP_038487532.1">
    <property type="nucleotide sequence ID" value="NZ_CP009962.1"/>
</dbReference>
<evidence type="ECO:0000256" key="11">
    <source>
        <dbReference type="ARBA" id="ARBA00047836"/>
    </source>
</evidence>
<keyword evidence="6 12" id="KW-0028">Amino-acid biosynthesis</keyword>
<keyword evidence="9 12" id="KW-0456">Lyase</keyword>
<evidence type="ECO:0000256" key="6">
    <source>
        <dbReference type="ARBA" id="ARBA00022605"/>
    </source>
</evidence>
<sequence>MTTFEGIWVPLVTPFRQGKLDLYSAQQLAVSLSSAGIHGLVVCGTTGEAATLNEHEQDKLLCGVMEAVQGRCPVAMGISGSDTRAVAEKISHLNALQPAAFLVSSPSYVRPSQEGLRLHFEAVAAAADSPVILYNIPSRTGVNIEPSTVIALERQPNILAIKECGGNLAQTMELVHHSSLKILCGDDAMLFNTLCLGAHGAISAAAHIRTDLFVRLFELVRAGQIERARTLFKQLLPVIQLLFSEPNPGPVKAALALQGHIQDELRLPMTPMSAVGRVKLARALDELMALPFAMKIEKSEFSVSSKASGKSRQLGLVR</sequence>
<evidence type="ECO:0000256" key="14">
    <source>
        <dbReference type="PIRSR" id="PIRSR001365-1"/>
    </source>
</evidence>
<feature type="binding site" evidence="12 15">
    <location>
        <position position="46"/>
    </location>
    <ligand>
        <name>pyruvate</name>
        <dbReference type="ChEBI" id="CHEBI:15361"/>
    </ligand>
</feature>
<feature type="site" description="Part of a proton relay during catalysis" evidence="12">
    <location>
        <position position="108"/>
    </location>
</feature>
<evidence type="ECO:0000256" key="7">
    <source>
        <dbReference type="ARBA" id="ARBA00022915"/>
    </source>
</evidence>
<evidence type="ECO:0000313" key="16">
    <source>
        <dbReference type="EMBL" id="AIY40904.1"/>
    </source>
</evidence>
<comment type="similarity">
    <text evidence="3 12 13">Belongs to the DapA family.</text>
</comment>
<dbReference type="CDD" id="cd00950">
    <property type="entry name" value="DHDPS"/>
    <property type="match status" value="1"/>
</dbReference>
<evidence type="ECO:0000256" key="12">
    <source>
        <dbReference type="HAMAP-Rule" id="MF_00418"/>
    </source>
</evidence>
<dbReference type="PROSITE" id="PS00665">
    <property type="entry name" value="DHDPS_1"/>
    <property type="match status" value="1"/>
</dbReference>
<keyword evidence="7 12" id="KW-0220">Diaminopimelate biosynthesis</keyword>
<gene>
    <name evidence="12" type="primary">dapA</name>
    <name evidence="16" type="ORF">LT85_1746</name>
</gene>
<evidence type="ECO:0000256" key="3">
    <source>
        <dbReference type="ARBA" id="ARBA00007592"/>
    </source>
</evidence>
<dbReference type="EMBL" id="CP009962">
    <property type="protein sequence ID" value="AIY40904.1"/>
    <property type="molecule type" value="Genomic_DNA"/>
</dbReference>
<evidence type="ECO:0000256" key="1">
    <source>
        <dbReference type="ARBA" id="ARBA00003294"/>
    </source>
</evidence>
<dbReference type="PANTHER" id="PTHR12128:SF66">
    <property type="entry name" value="4-HYDROXY-2-OXOGLUTARATE ALDOLASE, MITOCHONDRIAL"/>
    <property type="match status" value="1"/>
</dbReference>
<dbReference type="GO" id="GO:0005737">
    <property type="term" value="C:cytoplasm"/>
    <property type="evidence" value="ECO:0007669"/>
    <property type="project" value="UniProtKB-SubCell"/>
</dbReference>
<evidence type="ECO:0000256" key="10">
    <source>
        <dbReference type="ARBA" id="ARBA00023270"/>
    </source>
</evidence>
<dbReference type="KEGG" id="care:LT85_1746"/>
<comment type="subcellular location">
    <subcellularLocation>
        <location evidence="12">Cytoplasm</location>
    </subcellularLocation>
</comment>
<proteinExistence type="inferred from homology"/>
<evidence type="ECO:0000256" key="13">
    <source>
        <dbReference type="PIRNR" id="PIRNR001365"/>
    </source>
</evidence>
<organism evidence="16 17">
    <name type="scientific">Collimonas arenae</name>
    <dbReference type="NCBI Taxonomy" id="279058"/>
    <lineage>
        <taxon>Bacteria</taxon>
        <taxon>Pseudomonadati</taxon>
        <taxon>Pseudomonadota</taxon>
        <taxon>Betaproteobacteria</taxon>
        <taxon>Burkholderiales</taxon>
        <taxon>Oxalobacteraceae</taxon>
        <taxon>Collimonas</taxon>
    </lineage>
</organism>
<dbReference type="GO" id="GO:0008840">
    <property type="term" value="F:4-hydroxy-tetrahydrodipicolinate synthase activity"/>
    <property type="evidence" value="ECO:0007669"/>
    <property type="project" value="UniProtKB-UniRule"/>
</dbReference>
<dbReference type="InterPro" id="IPR020625">
    <property type="entry name" value="Schiff_base-form_aldolases_AS"/>
</dbReference>
<comment type="pathway">
    <text evidence="2 12">Amino-acid biosynthesis; L-lysine biosynthesis via DAP pathway; (S)-tetrahydrodipicolinate from L-aspartate: step 3/4.</text>
</comment>
<reference evidence="17" key="1">
    <citation type="journal article" date="2014" name="Soil Biol. Biochem.">
        <title>Structure and function of bacterial communities in ageing soils: Insights from the Mendocino ecological staircase.</title>
        <authorList>
            <person name="Uroz S."/>
            <person name="Tech J.J."/>
            <person name="Sawaya N.A."/>
            <person name="Frey-Klett P."/>
            <person name="Leveau J.H.J."/>
        </authorList>
    </citation>
    <scope>NUCLEOTIDE SEQUENCE [LARGE SCALE GENOMIC DNA]</scope>
    <source>
        <strain evidence="17">Cal35</strain>
    </source>
</reference>
<keyword evidence="8 12" id="KW-0457">Lysine biosynthesis</keyword>
<feature type="site" description="Part of a proton relay during catalysis" evidence="12">
    <location>
        <position position="45"/>
    </location>
</feature>
<evidence type="ECO:0000313" key="17">
    <source>
        <dbReference type="Proteomes" id="UP000030302"/>
    </source>
</evidence>
<comment type="caution">
    <text evidence="12">Was originally thought to be a dihydrodipicolinate synthase (DHDPS), catalyzing the condensation of (S)-aspartate-beta-semialdehyde [(S)-ASA] and pyruvate to dihydrodipicolinate (DHDP). However, it was shown in E.coli that the product of the enzymatic reaction is not dihydrodipicolinate but in fact (4S)-4-hydroxy-2,3,4,5-tetrahydro-(2S)-dipicolinic acid (HTPA), and that the consecutive dehydration reaction leading to DHDP is not spontaneous but catalyzed by DapB.</text>
</comment>
<evidence type="ECO:0000256" key="15">
    <source>
        <dbReference type="PIRSR" id="PIRSR001365-2"/>
    </source>
</evidence>
<evidence type="ECO:0000256" key="5">
    <source>
        <dbReference type="ARBA" id="ARBA00022490"/>
    </source>
</evidence>
<keyword evidence="5 12" id="KW-0963">Cytoplasm</keyword>
<dbReference type="PRINTS" id="PR00146">
    <property type="entry name" value="DHPICSNTHASE"/>
</dbReference>
<dbReference type="Gene3D" id="3.20.20.70">
    <property type="entry name" value="Aldolase class I"/>
    <property type="match status" value="1"/>
</dbReference>
<dbReference type="HAMAP" id="MF_00418">
    <property type="entry name" value="DapA"/>
    <property type="match status" value="1"/>
</dbReference>
<evidence type="ECO:0000256" key="4">
    <source>
        <dbReference type="ARBA" id="ARBA00012086"/>
    </source>
</evidence>
<dbReference type="InterPro" id="IPR020624">
    <property type="entry name" value="Schiff_base-form_aldolases_CS"/>
</dbReference>
<dbReference type="PROSITE" id="PS00666">
    <property type="entry name" value="DHDPS_2"/>
    <property type="match status" value="1"/>
</dbReference>
<name>A0A0A1FB57_9BURK</name>
<dbReference type="PANTHER" id="PTHR12128">
    <property type="entry name" value="DIHYDRODIPICOLINATE SYNTHASE"/>
    <property type="match status" value="1"/>
</dbReference>
<dbReference type="InterPro" id="IPR013785">
    <property type="entry name" value="Aldolase_TIM"/>
</dbReference>
<accession>A0A0A1FB57</accession>
<dbReference type="Pfam" id="PF00701">
    <property type="entry name" value="DHDPS"/>
    <property type="match status" value="1"/>
</dbReference>
<dbReference type="AlphaFoldDB" id="A0A0A1FB57"/>
<dbReference type="HOGENOM" id="CLU_049343_7_1_4"/>
<dbReference type="OrthoDB" id="9782828at2"/>
<comment type="subunit">
    <text evidence="12">Homotetramer; dimer of dimers.</text>
</comment>
<evidence type="ECO:0000256" key="9">
    <source>
        <dbReference type="ARBA" id="ARBA00023239"/>
    </source>
</evidence>
<protein>
    <recommendedName>
        <fullName evidence="4 12">4-hydroxy-tetrahydrodipicolinate synthase</fullName>
        <shortName evidence="12">HTPA synthase</shortName>
        <ecNumber evidence="4 12">4.3.3.7</ecNumber>
    </recommendedName>
</protein>
<dbReference type="InterPro" id="IPR005263">
    <property type="entry name" value="DapA"/>
</dbReference>
<comment type="function">
    <text evidence="1 12">Catalyzes the condensation of (S)-aspartate-beta-semialdehyde [(S)-ASA] and pyruvate to 4-hydroxy-tetrahydrodipicolinate (HTPA).</text>
</comment>